<evidence type="ECO:0000313" key="1">
    <source>
        <dbReference type="EMBL" id="ACU76121.1"/>
    </source>
</evidence>
<gene>
    <name evidence="1" type="ordered locus">Caci_7292</name>
</gene>
<dbReference type="AlphaFoldDB" id="C7Q8D3"/>
<reference evidence="1 2" key="1">
    <citation type="journal article" date="2009" name="Stand. Genomic Sci.">
        <title>Complete genome sequence of Catenulispora acidiphila type strain (ID 139908).</title>
        <authorList>
            <person name="Copeland A."/>
            <person name="Lapidus A."/>
            <person name="Glavina Del Rio T."/>
            <person name="Nolan M."/>
            <person name="Lucas S."/>
            <person name="Chen F."/>
            <person name="Tice H."/>
            <person name="Cheng J.F."/>
            <person name="Bruce D."/>
            <person name="Goodwin L."/>
            <person name="Pitluck S."/>
            <person name="Mikhailova N."/>
            <person name="Pati A."/>
            <person name="Ivanova N."/>
            <person name="Mavromatis K."/>
            <person name="Chen A."/>
            <person name="Palaniappan K."/>
            <person name="Chain P."/>
            <person name="Land M."/>
            <person name="Hauser L."/>
            <person name="Chang Y.J."/>
            <person name="Jeffries C.D."/>
            <person name="Chertkov O."/>
            <person name="Brettin T."/>
            <person name="Detter J.C."/>
            <person name="Han C."/>
            <person name="Ali Z."/>
            <person name="Tindall B.J."/>
            <person name="Goker M."/>
            <person name="Bristow J."/>
            <person name="Eisen J.A."/>
            <person name="Markowitz V."/>
            <person name="Hugenholtz P."/>
            <person name="Kyrpides N.C."/>
            <person name="Klenk H.P."/>
        </authorList>
    </citation>
    <scope>NUCLEOTIDE SEQUENCE [LARGE SCALE GENOMIC DNA]</scope>
    <source>
        <strain evidence="2">DSM 44928 / JCM 14897 / NBRC 102108 / NRRL B-24433 / ID139908</strain>
    </source>
</reference>
<dbReference type="OrthoDB" id="3692970at2"/>
<dbReference type="RefSeq" id="WP_015795849.1">
    <property type="nucleotide sequence ID" value="NC_013131.1"/>
</dbReference>
<evidence type="ECO:0000313" key="2">
    <source>
        <dbReference type="Proteomes" id="UP000000851"/>
    </source>
</evidence>
<proteinExistence type="predicted"/>
<sequence>MATKLSISLPDADVAFLDELDRNSRSAAVQAAIKLARSVRIVDDYTAAYDEWVSSGEAEVWDGVVGDGIADEADQ</sequence>
<dbReference type="KEGG" id="cai:Caci_7292"/>
<dbReference type="STRING" id="479433.Caci_7292"/>
<dbReference type="FunCoup" id="C7Q8D3">
    <property type="interactions" value="1"/>
</dbReference>
<dbReference type="Proteomes" id="UP000000851">
    <property type="component" value="Chromosome"/>
</dbReference>
<keyword evidence="2" id="KW-1185">Reference proteome</keyword>
<accession>C7Q8D3</accession>
<dbReference type="HOGENOM" id="CLU_194678_0_0_11"/>
<organism evidence="1 2">
    <name type="scientific">Catenulispora acidiphila (strain DSM 44928 / JCM 14897 / NBRC 102108 / NRRL B-24433 / ID139908)</name>
    <dbReference type="NCBI Taxonomy" id="479433"/>
    <lineage>
        <taxon>Bacteria</taxon>
        <taxon>Bacillati</taxon>
        <taxon>Actinomycetota</taxon>
        <taxon>Actinomycetes</taxon>
        <taxon>Catenulisporales</taxon>
        <taxon>Catenulisporaceae</taxon>
        <taxon>Catenulispora</taxon>
    </lineage>
</organism>
<dbReference type="eggNOG" id="COG3609">
    <property type="taxonomic scope" value="Bacteria"/>
</dbReference>
<dbReference type="InParanoid" id="C7Q8D3"/>
<dbReference type="EMBL" id="CP001700">
    <property type="protein sequence ID" value="ACU76121.1"/>
    <property type="molecule type" value="Genomic_DNA"/>
</dbReference>
<name>C7Q8D3_CATAD</name>
<protein>
    <submittedName>
        <fullName evidence="1">CopG family transcriptional regulator</fullName>
    </submittedName>
</protein>